<protein>
    <submittedName>
        <fullName evidence="1">Thioredoxin family protein</fullName>
    </submittedName>
</protein>
<dbReference type="Proteomes" id="UP001143545">
    <property type="component" value="Unassembled WGS sequence"/>
</dbReference>
<evidence type="ECO:0000313" key="1">
    <source>
        <dbReference type="EMBL" id="GLB52438.1"/>
    </source>
</evidence>
<comment type="caution">
    <text evidence="1">The sequence shown here is derived from an EMBL/GenBank/DDBJ whole genome shotgun (WGS) entry which is preliminary data.</text>
</comment>
<dbReference type="InterPro" id="IPR036249">
    <property type="entry name" value="Thioredoxin-like_sf"/>
</dbReference>
<dbReference type="AlphaFoldDB" id="A0A9W6B7Z1"/>
<dbReference type="NCBIfam" id="TIGR04019">
    <property type="entry name" value="B_thiol_YtxJ"/>
    <property type="match status" value="1"/>
</dbReference>
<evidence type="ECO:0000313" key="2">
    <source>
        <dbReference type="Proteomes" id="UP001143545"/>
    </source>
</evidence>
<keyword evidence="2" id="KW-1185">Reference proteome</keyword>
<name>A0A9W6B7Z1_9FLAO</name>
<sequence>MGIFNSIFGKNSNEETTTFPWVPLESIEQLDTIVDESKEQVVAIFKHSVRCGISAMVKRGFENHENSNSGVKLYYLDLITYRPISNEIADRFGVVHESPQLIIIKNGEAIKATSHGSINDIDLSQF</sequence>
<dbReference type="EMBL" id="BRVP01000008">
    <property type="protein sequence ID" value="GLB52438.1"/>
    <property type="molecule type" value="Genomic_DNA"/>
</dbReference>
<organism evidence="1 2">
    <name type="scientific">Neptunitalea chrysea</name>
    <dbReference type="NCBI Taxonomy" id="1647581"/>
    <lineage>
        <taxon>Bacteria</taxon>
        <taxon>Pseudomonadati</taxon>
        <taxon>Bacteroidota</taxon>
        <taxon>Flavobacteriia</taxon>
        <taxon>Flavobacteriales</taxon>
        <taxon>Flavobacteriaceae</taxon>
        <taxon>Neptunitalea</taxon>
    </lineage>
</organism>
<dbReference type="RefSeq" id="WP_281753705.1">
    <property type="nucleotide sequence ID" value="NZ_BRVP01000008.1"/>
</dbReference>
<proteinExistence type="predicted"/>
<accession>A0A9W6B7Z1</accession>
<dbReference type="Pfam" id="PF11009">
    <property type="entry name" value="BrxC"/>
    <property type="match status" value="1"/>
</dbReference>
<dbReference type="SUPFAM" id="SSF52833">
    <property type="entry name" value="Thioredoxin-like"/>
    <property type="match status" value="1"/>
</dbReference>
<dbReference type="Gene3D" id="3.40.30.10">
    <property type="entry name" value="Glutaredoxin"/>
    <property type="match status" value="1"/>
</dbReference>
<dbReference type="InterPro" id="IPR022551">
    <property type="entry name" value="BrxC"/>
</dbReference>
<gene>
    <name evidence="1" type="primary">ytxJ</name>
    <name evidence="1" type="ORF">NBRC110019_14780</name>
</gene>
<reference evidence="1" key="1">
    <citation type="submission" date="2022-07" db="EMBL/GenBank/DDBJ databases">
        <title>Taxonomy of Novel Oxalotrophic and Methylotrophic Bacteria.</title>
        <authorList>
            <person name="Sahin N."/>
            <person name="Tani A."/>
        </authorList>
    </citation>
    <scope>NUCLEOTIDE SEQUENCE</scope>
    <source>
        <strain evidence="1">AM327</strain>
    </source>
</reference>